<evidence type="ECO:0000313" key="2">
    <source>
        <dbReference type="EMBL" id="KAG6683109.1"/>
    </source>
</evidence>
<dbReference type="Pfam" id="PF00153">
    <property type="entry name" value="Mito_carr"/>
    <property type="match status" value="1"/>
</dbReference>
<organism evidence="2 3">
    <name type="scientific">Carya illinoinensis</name>
    <name type="common">Pecan</name>
    <dbReference type="NCBI Taxonomy" id="32201"/>
    <lineage>
        <taxon>Eukaryota</taxon>
        <taxon>Viridiplantae</taxon>
        <taxon>Streptophyta</taxon>
        <taxon>Embryophyta</taxon>
        <taxon>Tracheophyta</taxon>
        <taxon>Spermatophyta</taxon>
        <taxon>Magnoliopsida</taxon>
        <taxon>eudicotyledons</taxon>
        <taxon>Gunneridae</taxon>
        <taxon>Pentapetalae</taxon>
        <taxon>rosids</taxon>
        <taxon>fabids</taxon>
        <taxon>Fagales</taxon>
        <taxon>Juglandaceae</taxon>
        <taxon>Carya</taxon>
    </lineage>
</organism>
<dbReference type="AlphaFoldDB" id="A0A922IVF0"/>
<evidence type="ECO:0000313" key="3">
    <source>
        <dbReference type="Proteomes" id="UP000811246"/>
    </source>
</evidence>
<accession>A0A922IVF0</accession>
<keyword evidence="1" id="KW-0472">Membrane</keyword>
<reference evidence="2" key="1">
    <citation type="submission" date="2021-01" db="EMBL/GenBank/DDBJ databases">
        <authorList>
            <person name="Lovell J.T."/>
            <person name="Bentley N."/>
            <person name="Bhattarai G."/>
            <person name="Jenkins J.W."/>
            <person name="Sreedasyam A."/>
            <person name="Alarcon Y."/>
            <person name="Bock C."/>
            <person name="Boston L."/>
            <person name="Carlson J."/>
            <person name="Cervantes K."/>
            <person name="Clermont K."/>
            <person name="Krom N."/>
            <person name="Kubenka K."/>
            <person name="Mamidi S."/>
            <person name="Mattison C."/>
            <person name="Monteros M."/>
            <person name="Pisani C."/>
            <person name="Plott C."/>
            <person name="Rajasekar S."/>
            <person name="Rhein H.S."/>
            <person name="Rohla C."/>
            <person name="Song M."/>
            <person name="Hilaire R.S."/>
            <person name="Shu S."/>
            <person name="Wells L."/>
            <person name="Wang X."/>
            <person name="Webber J."/>
            <person name="Heerema R.J."/>
            <person name="Klein P."/>
            <person name="Conner P."/>
            <person name="Grauke L."/>
            <person name="Grimwood J."/>
            <person name="Schmutz J."/>
            <person name="Randall J.J."/>
        </authorList>
    </citation>
    <scope>NUCLEOTIDE SEQUENCE</scope>
    <source>
        <tissue evidence="2">Leaf</tissue>
    </source>
</reference>
<feature type="transmembrane region" description="Helical" evidence="1">
    <location>
        <begin position="52"/>
        <end position="77"/>
    </location>
</feature>
<dbReference type="InterPro" id="IPR018108">
    <property type="entry name" value="MCP_transmembrane"/>
</dbReference>
<dbReference type="EMBL" id="CM031837">
    <property type="protein sequence ID" value="KAG6683109.1"/>
    <property type="molecule type" value="Genomic_DNA"/>
</dbReference>
<dbReference type="Proteomes" id="UP000811246">
    <property type="component" value="Chromosome 13"/>
</dbReference>
<proteinExistence type="predicted"/>
<keyword evidence="1" id="KW-1133">Transmembrane helix</keyword>
<sequence length="80" mass="8984">MGDSKKPTAAGVWPTVRPFVNGGTSGMLATCVIQPIDMIKVRHVLYRSISMFLFSIFTDIHLKVMIFLSANWILLWVSDL</sequence>
<keyword evidence="1" id="KW-0812">Transmembrane</keyword>
<gene>
    <name evidence="2" type="ORF">I3842_13G175900</name>
</gene>
<name>A0A922IVF0_CARIL</name>
<protein>
    <submittedName>
        <fullName evidence="2">Uncharacterized protein</fullName>
    </submittedName>
</protein>
<comment type="caution">
    <text evidence="2">The sequence shown here is derived from an EMBL/GenBank/DDBJ whole genome shotgun (WGS) entry which is preliminary data.</text>
</comment>
<evidence type="ECO:0000256" key="1">
    <source>
        <dbReference type="SAM" id="Phobius"/>
    </source>
</evidence>